<dbReference type="Pfam" id="PF03067">
    <property type="entry name" value="LPMO_10"/>
    <property type="match status" value="1"/>
</dbReference>
<organism evidence="4">
    <name type="scientific">Auxenochlorella protothecoides</name>
    <name type="common">Green microalga</name>
    <name type="synonym">Chlorella protothecoides</name>
    <dbReference type="NCBI Taxonomy" id="3075"/>
    <lineage>
        <taxon>Eukaryota</taxon>
        <taxon>Viridiplantae</taxon>
        <taxon>Chlorophyta</taxon>
        <taxon>core chlorophytes</taxon>
        <taxon>Trebouxiophyceae</taxon>
        <taxon>Chlorellales</taxon>
        <taxon>Chlorellaceae</taxon>
        <taxon>Auxenochlorella</taxon>
    </lineage>
</organism>
<evidence type="ECO:0000259" key="3">
    <source>
        <dbReference type="Pfam" id="PF03067"/>
    </source>
</evidence>
<dbReference type="EMBL" id="GDKF01007890">
    <property type="protein sequence ID" value="JAT70732.1"/>
    <property type="molecule type" value="Transcribed_RNA"/>
</dbReference>
<feature type="chain" id="PRO_5008901244" description="Chitin-binding type-4 domain-containing protein" evidence="2">
    <location>
        <begin position="23"/>
        <end position="318"/>
    </location>
</feature>
<keyword evidence="2" id="KW-0732">Signal</keyword>
<reference evidence="4" key="1">
    <citation type="submission" date="2015-08" db="EMBL/GenBank/DDBJ databases">
        <authorList>
            <person name="Babu N.S."/>
            <person name="Beckwith C.J."/>
            <person name="Beseler K.G."/>
            <person name="Brison A."/>
            <person name="Carone J.V."/>
            <person name="Caskin T.P."/>
            <person name="Diamond M."/>
            <person name="Durham M.E."/>
            <person name="Foxe J.M."/>
            <person name="Go M."/>
            <person name="Henderson B.A."/>
            <person name="Jones I.B."/>
            <person name="McGettigan J.A."/>
            <person name="Micheletti S.J."/>
            <person name="Nasrallah M.E."/>
            <person name="Ortiz D."/>
            <person name="Piller C.R."/>
            <person name="Privatt S.R."/>
            <person name="Schneider S.L."/>
            <person name="Sharp S."/>
            <person name="Smith T.C."/>
            <person name="Stanton J.D."/>
            <person name="Ullery H.E."/>
            <person name="Wilson R.J."/>
            <person name="Serrano M.G."/>
            <person name="Buck G."/>
            <person name="Lee V."/>
            <person name="Wang Y."/>
            <person name="Carvalho R."/>
            <person name="Voegtly L."/>
            <person name="Shi R."/>
            <person name="Duckworth R."/>
            <person name="Johnson A."/>
            <person name="Loviza R."/>
            <person name="Walstead R."/>
            <person name="Shah Z."/>
            <person name="Kiflezghi M."/>
            <person name="Wade K."/>
            <person name="Ball S.L."/>
            <person name="Bradley K.W."/>
            <person name="Asai D.J."/>
            <person name="Bowman C.A."/>
            <person name="Russell D.A."/>
            <person name="Pope W.H."/>
            <person name="Jacobs-Sera D."/>
            <person name="Hendrix R.W."/>
            <person name="Hatfull G.F."/>
        </authorList>
    </citation>
    <scope>NUCLEOTIDE SEQUENCE</scope>
</reference>
<gene>
    <name evidence="4" type="ORF">g.61856</name>
</gene>
<evidence type="ECO:0000256" key="1">
    <source>
        <dbReference type="SAM" id="MobiDB-lite"/>
    </source>
</evidence>
<feature type="signal peptide" evidence="2">
    <location>
        <begin position="1"/>
        <end position="22"/>
    </location>
</feature>
<feature type="compositionally biased region" description="Pro residues" evidence="1">
    <location>
        <begin position="303"/>
        <end position="318"/>
    </location>
</feature>
<dbReference type="InterPro" id="IPR004302">
    <property type="entry name" value="Cellulose/chitin-bd_N"/>
</dbReference>
<evidence type="ECO:0000313" key="4">
    <source>
        <dbReference type="EMBL" id="JAT70732.1"/>
    </source>
</evidence>
<feature type="compositionally biased region" description="Low complexity" evidence="1">
    <location>
        <begin position="235"/>
        <end position="302"/>
    </location>
</feature>
<protein>
    <recommendedName>
        <fullName evidence="3">Chitin-binding type-4 domain-containing protein</fullName>
    </recommendedName>
</protein>
<sequence>MTAISLKTAAVTAMLVLTQVDAHGYIAVPASRNFLHNTDYCPHCLNAGGTRATSEGGALRWPLSRHGICGDPFAGERKHEYGGVSATGTITGNYTEGDNINITIVINTSHKGRFSFRICVIWNPSLELTELTEDCLNEHILVQADVPGAQNPGTAHWYDTGSDATMTYKLPQGLTCDGQTTRCVLQWYYLTGNTCDPPNTDPSYASLWLPGCLDDGASYPEEFWNCADISIAPASSETSSSTSSPTSLSPSPVSQWSTPSPSSDSSSPSPKDDSPSPFLSNDSPSPSPSDTSSSTSPSEVSPSPSPGIIPPSHSPGNA</sequence>
<proteinExistence type="predicted"/>
<feature type="region of interest" description="Disordered" evidence="1">
    <location>
        <begin position="234"/>
        <end position="318"/>
    </location>
</feature>
<dbReference type="AlphaFoldDB" id="A0A1D1ZUY2"/>
<feature type="domain" description="Chitin-binding type-4" evidence="3">
    <location>
        <begin position="23"/>
        <end position="229"/>
    </location>
</feature>
<accession>A0A1D1ZUY2</accession>
<evidence type="ECO:0000256" key="2">
    <source>
        <dbReference type="SAM" id="SignalP"/>
    </source>
</evidence>
<name>A0A1D1ZUY2_AUXPR</name>